<gene>
    <name evidence="1" type="ORF">LCGC14_3093700</name>
</gene>
<evidence type="ECO:0000313" key="1">
    <source>
        <dbReference type="EMBL" id="KKK53548.1"/>
    </source>
</evidence>
<evidence type="ECO:0008006" key="2">
    <source>
        <dbReference type="Google" id="ProtNLM"/>
    </source>
</evidence>
<sequence length="99" mass="10474">MARVDVLGQLTSDEILIIQAIEAGTYFIEGGVPTGVINDANVTFTLAGTPAPAASLAVYVNGQRMKITEDYTLSGNTLTMDVAPQVGDILQVDYRVDPT</sequence>
<protein>
    <recommendedName>
        <fullName evidence="2">DUF4183 domain-containing protein</fullName>
    </recommendedName>
</protein>
<comment type="caution">
    <text evidence="1">The sequence shown here is derived from an EMBL/GenBank/DDBJ whole genome shotgun (WGS) entry which is preliminary data.</text>
</comment>
<dbReference type="AlphaFoldDB" id="A0A0F8WAA3"/>
<accession>A0A0F8WAA3</accession>
<name>A0A0F8WAA3_9ZZZZ</name>
<organism evidence="1">
    <name type="scientific">marine sediment metagenome</name>
    <dbReference type="NCBI Taxonomy" id="412755"/>
    <lineage>
        <taxon>unclassified sequences</taxon>
        <taxon>metagenomes</taxon>
        <taxon>ecological metagenomes</taxon>
    </lineage>
</organism>
<reference evidence="1" key="1">
    <citation type="journal article" date="2015" name="Nature">
        <title>Complex archaea that bridge the gap between prokaryotes and eukaryotes.</title>
        <authorList>
            <person name="Spang A."/>
            <person name="Saw J.H."/>
            <person name="Jorgensen S.L."/>
            <person name="Zaremba-Niedzwiedzka K."/>
            <person name="Martijn J."/>
            <person name="Lind A.E."/>
            <person name="van Eijk R."/>
            <person name="Schleper C."/>
            <person name="Guy L."/>
            <person name="Ettema T.J."/>
        </authorList>
    </citation>
    <scope>NUCLEOTIDE SEQUENCE</scope>
</reference>
<dbReference type="EMBL" id="LAZR01066447">
    <property type="protein sequence ID" value="KKK53548.1"/>
    <property type="molecule type" value="Genomic_DNA"/>
</dbReference>
<proteinExistence type="predicted"/>